<dbReference type="PROSITE" id="PS00092">
    <property type="entry name" value="N6_MTASE"/>
    <property type="match status" value="1"/>
</dbReference>
<evidence type="ECO:0000313" key="2">
    <source>
        <dbReference type="EMBL" id="MCV2880384.1"/>
    </source>
</evidence>
<evidence type="ECO:0000313" key="3">
    <source>
        <dbReference type="Proteomes" id="UP001526166"/>
    </source>
</evidence>
<reference evidence="2 3" key="1">
    <citation type="submission" date="2022-10" db="EMBL/GenBank/DDBJ databases">
        <title>Sinirhodobacter sp. nov., isolated from ocean surface sediments.</title>
        <authorList>
            <person name="He W."/>
            <person name="Wang L."/>
            <person name="Zhang D.-F."/>
        </authorList>
    </citation>
    <scope>NUCLEOTIDE SEQUENCE [LARGE SCALE GENOMIC DNA]</scope>
    <source>
        <strain evidence="2 3">WL0115</strain>
    </source>
</reference>
<feature type="non-terminal residue" evidence="2">
    <location>
        <position position="306"/>
    </location>
</feature>
<dbReference type="SUPFAM" id="SSF53335">
    <property type="entry name" value="S-adenosyl-L-methionine-dependent methyltransferases"/>
    <property type="match status" value="1"/>
</dbReference>
<dbReference type="Proteomes" id="UP001526166">
    <property type="component" value="Unassembled WGS sequence"/>
</dbReference>
<dbReference type="CDD" id="cd16403">
    <property type="entry name" value="ParB_N_like_MT"/>
    <property type="match status" value="1"/>
</dbReference>
<sequence length="306" mass="33109">MSRKKPDPAATRGITQLPITALKPYASNARLHKDKQVDLIARSIREFGFNNPILIDGAQSIVAGHGRFEAAKRLGLATVPTVRLEHLTEAQVRAYRIADNRIAELSEWDPEILRLEIVDLSDLELAGDLDFDVTLTGFDTAQIDVLIDGPAASAAAAPAETVEEPGPDAIAVTRPGEMWHLGRHRILCGDALAEGSYAALMAGEAARMIFTDPPYNVPINGHVRTGETGSHREFAMGVGEMSESQFRDFLRGAIRQSSAKLMDGGISMICMDWRHVADLIEAGKAEGLTLINLCVWNKTNGGMGSL</sequence>
<dbReference type="Gene3D" id="3.90.1530.10">
    <property type="entry name" value="Conserved hypothetical protein from pyrococcus furiosus pfu- 392566-001, ParB domain"/>
    <property type="match status" value="1"/>
</dbReference>
<protein>
    <submittedName>
        <fullName evidence="2">Site-specific DNA-methyltransferase</fullName>
    </submittedName>
</protein>
<dbReference type="SMART" id="SM00470">
    <property type="entry name" value="ParB"/>
    <property type="match status" value="1"/>
</dbReference>
<dbReference type="InterPro" id="IPR036086">
    <property type="entry name" value="ParB/Sulfiredoxin_sf"/>
</dbReference>
<organism evidence="2 3">
    <name type="scientific">Sedimentimonas flavescens</name>
    <dbReference type="NCBI Taxonomy" id="2851012"/>
    <lineage>
        <taxon>Bacteria</taxon>
        <taxon>Pseudomonadati</taxon>
        <taxon>Pseudomonadota</taxon>
        <taxon>Alphaproteobacteria</taxon>
        <taxon>Rhodobacterales</taxon>
        <taxon>Rhodobacter group</taxon>
        <taxon>Sedimentimonas</taxon>
    </lineage>
</organism>
<evidence type="ECO:0000259" key="1">
    <source>
        <dbReference type="SMART" id="SM00470"/>
    </source>
</evidence>
<dbReference type="InterPro" id="IPR002052">
    <property type="entry name" value="DNA_methylase_N6_adenine_CS"/>
</dbReference>
<dbReference type="Pfam" id="PF02195">
    <property type="entry name" value="ParB_N"/>
    <property type="match status" value="1"/>
</dbReference>
<dbReference type="SUPFAM" id="SSF110849">
    <property type="entry name" value="ParB/Sulfiredoxin"/>
    <property type="match status" value="1"/>
</dbReference>
<comment type="caution">
    <text evidence="2">The sequence shown here is derived from an EMBL/GenBank/DDBJ whole genome shotgun (WGS) entry which is preliminary data.</text>
</comment>
<feature type="domain" description="ParB-like N-terminal" evidence="1">
    <location>
        <begin position="15"/>
        <end position="101"/>
    </location>
</feature>
<accession>A0ABT3A307</accession>
<dbReference type="InterPro" id="IPR003115">
    <property type="entry name" value="ParB_N"/>
</dbReference>
<gene>
    <name evidence="2" type="ORF">OE699_16280</name>
</gene>
<dbReference type="EMBL" id="JAOWKW010000023">
    <property type="protein sequence ID" value="MCV2880384.1"/>
    <property type="molecule type" value="Genomic_DNA"/>
</dbReference>
<dbReference type="InterPro" id="IPR050336">
    <property type="entry name" value="Chromosome_partition/occlusion"/>
</dbReference>
<name>A0ABT3A307_9RHOB</name>
<dbReference type="Gene3D" id="3.40.50.150">
    <property type="entry name" value="Vaccinia Virus protein VP39"/>
    <property type="match status" value="1"/>
</dbReference>
<proteinExistence type="predicted"/>
<keyword evidence="3" id="KW-1185">Reference proteome</keyword>
<dbReference type="InterPro" id="IPR029063">
    <property type="entry name" value="SAM-dependent_MTases_sf"/>
</dbReference>
<dbReference type="RefSeq" id="WP_263848671.1">
    <property type="nucleotide sequence ID" value="NZ_JAOWKW010000023.1"/>
</dbReference>
<dbReference type="PANTHER" id="PTHR33375:SF1">
    <property type="entry name" value="CHROMOSOME-PARTITIONING PROTEIN PARB-RELATED"/>
    <property type="match status" value="1"/>
</dbReference>
<dbReference type="PANTHER" id="PTHR33375">
    <property type="entry name" value="CHROMOSOME-PARTITIONING PROTEIN PARB-RELATED"/>
    <property type="match status" value="1"/>
</dbReference>